<dbReference type="RefSeq" id="XP_028472718.1">
    <property type="nucleotide sequence ID" value="XM_028618830.1"/>
</dbReference>
<name>A0A427XF81_9TREE</name>
<reference evidence="3 4" key="1">
    <citation type="submission" date="2018-11" db="EMBL/GenBank/DDBJ databases">
        <title>Genome sequence of Apiotrichum porosum DSM 27194.</title>
        <authorList>
            <person name="Aliyu H."/>
            <person name="Gorte O."/>
            <person name="Ochsenreither K."/>
        </authorList>
    </citation>
    <scope>NUCLEOTIDE SEQUENCE [LARGE SCALE GENOMIC DNA]</scope>
    <source>
        <strain evidence="3 4">DSM 27194</strain>
    </source>
</reference>
<dbReference type="GO" id="GO:0004301">
    <property type="term" value="F:epoxide hydrolase activity"/>
    <property type="evidence" value="ECO:0007669"/>
    <property type="project" value="TreeGrafter"/>
</dbReference>
<dbReference type="SUPFAM" id="SSF53474">
    <property type="entry name" value="alpha/beta-Hydrolases"/>
    <property type="match status" value="1"/>
</dbReference>
<evidence type="ECO:0000313" key="4">
    <source>
        <dbReference type="Proteomes" id="UP000279236"/>
    </source>
</evidence>
<sequence>MVTSFHNQTLSSGVTVHYAEAGSATAPVVILLHGFPSTNLQYRNLIPLLAGQYHVVAPDLPGFGHTTVPAGVTLSFDLMAETVSGLVDALGIKKFAVYVFDYGAPTAFRLALKRPELIAAIITQNGNAYDEGLGPDFWGGLQRWWAGGDEHAEIRSVLFEAIGDIEWTKAQYYDGVPETNRKLVDPQMYTLDYLQHLGPEDKRNLQFTIFWDYQNNVKLYPKFQEYFRTHSPPLLAVWGKGDPCFIYPGAEAFKRDLPNARVELLDGGHFLLETHVNEVAVSVKAFLGGLKW</sequence>
<evidence type="ECO:0000313" key="3">
    <source>
        <dbReference type="EMBL" id="RSH77571.1"/>
    </source>
</evidence>
<dbReference type="AlphaFoldDB" id="A0A427XF81"/>
<organism evidence="3 4">
    <name type="scientific">Apiotrichum porosum</name>
    <dbReference type="NCBI Taxonomy" id="105984"/>
    <lineage>
        <taxon>Eukaryota</taxon>
        <taxon>Fungi</taxon>
        <taxon>Dikarya</taxon>
        <taxon>Basidiomycota</taxon>
        <taxon>Agaricomycotina</taxon>
        <taxon>Tremellomycetes</taxon>
        <taxon>Trichosporonales</taxon>
        <taxon>Trichosporonaceae</taxon>
        <taxon>Apiotrichum</taxon>
    </lineage>
</organism>
<dbReference type="Gene3D" id="3.40.50.1820">
    <property type="entry name" value="alpha/beta hydrolase"/>
    <property type="match status" value="1"/>
</dbReference>
<keyword evidence="4" id="KW-1185">Reference proteome</keyword>
<dbReference type="PANTHER" id="PTHR42977:SF3">
    <property type="entry name" value="AB HYDROLASE-1 DOMAIN-CONTAINING PROTEIN"/>
    <property type="match status" value="1"/>
</dbReference>
<dbReference type="Proteomes" id="UP000279236">
    <property type="component" value="Unassembled WGS sequence"/>
</dbReference>
<accession>A0A427XF81</accession>
<feature type="domain" description="AB hydrolase-1" evidence="2">
    <location>
        <begin position="27"/>
        <end position="275"/>
    </location>
</feature>
<dbReference type="InterPro" id="IPR029058">
    <property type="entry name" value="AB_hydrolase_fold"/>
</dbReference>
<keyword evidence="1" id="KW-0378">Hydrolase</keyword>
<dbReference type="STRING" id="105984.A0A427XF81"/>
<protein>
    <recommendedName>
        <fullName evidence="2">AB hydrolase-1 domain-containing protein</fullName>
    </recommendedName>
</protein>
<comment type="caution">
    <text evidence="3">The sequence shown here is derived from an EMBL/GenBank/DDBJ whole genome shotgun (WGS) entry which is preliminary data.</text>
</comment>
<dbReference type="InterPro" id="IPR000073">
    <property type="entry name" value="AB_hydrolase_1"/>
</dbReference>
<proteinExistence type="predicted"/>
<dbReference type="EMBL" id="RSCE01000015">
    <property type="protein sequence ID" value="RSH77571.1"/>
    <property type="molecule type" value="Genomic_DNA"/>
</dbReference>
<dbReference type="Pfam" id="PF00561">
    <property type="entry name" value="Abhydrolase_1"/>
    <property type="match status" value="1"/>
</dbReference>
<dbReference type="PANTHER" id="PTHR42977">
    <property type="entry name" value="HYDROLASE-RELATED"/>
    <property type="match status" value="1"/>
</dbReference>
<evidence type="ECO:0000259" key="2">
    <source>
        <dbReference type="Pfam" id="PF00561"/>
    </source>
</evidence>
<dbReference type="OrthoDB" id="6431331at2759"/>
<gene>
    <name evidence="3" type="ORF">EHS24_003131</name>
</gene>
<evidence type="ECO:0000256" key="1">
    <source>
        <dbReference type="ARBA" id="ARBA00022801"/>
    </source>
</evidence>
<dbReference type="GeneID" id="39587674"/>
<dbReference type="InterPro" id="IPR051340">
    <property type="entry name" value="Haloalkane_dehalogenase"/>
</dbReference>